<dbReference type="RefSeq" id="WP_240567722.1">
    <property type="nucleotide sequence ID" value="NZ_JAKVPY010000007.1"/>
</dbReference>
<comment type="subcellular location">
    <subcellularLocation>
        <location evidence="7">Cell membrane</location>
    </subcellularLocation>
    <subcellularLocation>
        <location evidence="7">Bacterial flagellum basal body</location>
    </subcellularLocation>
</comment>
<evidence type="ECO:0000313" key="8">
    <source>
        <dbReference type="EMBL" id="MCH4562950.1"/>
    </source>
</evidence>
<evidence type="ECO:0000256" key="5">
    <source>
        <dbReference type="ARBA" id="ARBA00023143"/>
    </source>
</evidence>
<gene>
    <name evidence="8" type="primary">fliO</name>
    <name evidence="8" type="ORF">MKP05_07385</name>
</gene>
<keyword evidence="9" id="KW-1185">Reference proteome</keyword>
<dbReference type="NCBIfam" id="TIGR03500">
    <property type="entry name" value="FliO_TIGR"/>
    <property type="match status" value="1"/>
</dbReference>
<name>A0ABS9RSY5_9GAMM</name>
<reference evidence="8 9" key="1">
    <citation type="submission" date="2022-02" db="EMBL/GenBank/DDBJ databases">
        <title>Halomonas fukangensis sp. nov., a halophilic bacterium isolated from a bulk soil of Kalidium foliatum at Fukang.</title>
        <authorList>
            <person name="Huang Y."/>
        </authorList>
    </citation>
    <scope>NUCLEOTIDE SEQUENCE [LARGE SCALE GENOMIC DNA]</scope>
    <source>
        <strain evidence="8 9">EGI 63088</strain>
    </source>
</reference>
<evidence type="ECO:0000256" key="4">
    <source>
        <dbReference type="ARBA" id="ARBA00023136"/>
    </source>
</evidence>
<comment type="caution">
    <text evidence="8">The sequence shown here is derived from an EMBL/GenBank/DDBJ whole genome shotgun (WGS) entry which is preliminary data.</text>
</comment>
<feature type="transmembrane region" description="Helical" evidence="7">
    <location>
        <begin position="32"/>
        <end position="49"/>
    </location>
</feature>
<evidence type="ECO:0000256" key="7">
    <source>
        <dbReference type="RuleBase" id="RU362064"/>
    </source>
</evidence>
<keyword evidence="4 7" id="KW-0472">Membrane</keyword>
<keyword evidence="8" id="KW-0969">Cilium</keyword>
<evidence type="ECO:0000256" key="3">
    <source>
        <dbReference type="ARBA" id="ARBA00022989"/>
    </source>
</evidence>
<evidence type="ECO:0000256" key="2">
    <source>
        <dbReference type="ARBA" id="ARBA00022692"/>
    </source>
</evidence>
<keyword evidence="8" id="KW-0966">Cell projection</keyword>
<dbReference type="InterPro" id="IPR022781">
    <property type="entry name" value="Flagellar_biosynth_FliO"/>
</dbReference>
<proteinExistence type="inferred from homology"/>
<protein>
    <recommendedName>
        <fullName evidence="7">Flagellar protein</fullName>
    </recommendedName>
</protein>
<dbReference type="EMBL" id="JAKVPY010000007">
    <property type="protein sequence ID" value="MCH4562950.1"/>
    <property type="molecule type" value="Genomic_DNA"/>
</dbReference>
<accession>A0ABS9RSY5</accession>
<keyword evidence="5 7" id="KW-0975">Bacterial flagellum</keyword>
<organism evidence="8 9">
    <name type="scientific">Halomonas flagellata</name>
    <dbReference type="NCBI Taxonomy" id="2920385"/>
    <lineage>
        <taxon>Bacteria</taxon>
        <taxon>Pseudomonadati</taxon>
        <taxon>Pseudomonadota</taxon>
        <taxon>Gammaproteobacteria</taxon>
        <taxon>Oceanospirillales</taxon>
        <taxon>Halomonadaceae</taxon>
        <taxon>Halomonas</taxon>
    </lineage>
</organism>
<sequence length="144" mass="14613">MNDTPRDAGTGGLDALAAGDALIGLATLGKTAAALALIVVIIVVASAVLKRVGVNRQAHGGRLRVVGGTSVGNRERVVIVQVEETWLVLGVGGGQVSKLHELPAPGPIGETTTGGGPAFAESDSFTRRFAKALKHNSGLGRDRS</sequence>
<keyword evidence="3 7" id="KW-1133">Transmembrane helix</keyword>
<comment type="similarity">
    <text evidence="6 7">Belongs to the FliO/MopB family.</text>
</comment>
<dbReference type="InterPro" id="IPR052205">
    <property type="entry name" value="FliO/MopB"/>
</dbReference>
<keyword evidence="2 7" id="KW-0812">Transmembrane</keyword>
<evidence type="ECO:0000256" key="6">
    <source>
        <dbReference type="ARBA" id="ARBA00037937"/>
    </source>
</evidence>
<dbReference type="Pfam" id="PF04347">
    <property type="entry name" value="FliO"/>
    <property type="match status" value="1"/>
</dbReference>
<dbReference type="Proteomes" id="UP001202117">
    <property type="component" value="Unassembled WGS sequence"/>
</dbReference>
<evidence type="ECO:0000313" key="9">
    <source>
        <dbReference type="Proteomes" id="UP001202117"/>
    </source>
</evidence>
<dbReference type="PANTHER" id="PTHR38766">
    <property type="entry name" value="FLAGELLAR PROTEIN FLIO"/>
    <property type="match status" value="1"/>
</dbReference>
<dbReference type="PANTHER" id="PTHR38766:SF1">
    <property type="entry name" value="FLAGELLAR PROTEIN FLIO"/>
    <property type="match status" value="1"/>
</dbReference>
<keyword evidence="8" id="KW-0282">Flagellum</keyword>
<keyword evidence="1 7" id="KW-1003">Cell membrane</keyword>
<evidence type="ECO:0000256" key="1">
    <source>
        <dbReference type="ARBA" id="ARBA00022475"/>
    </source>
</evidence>